<evidence type="ECO:0000313" key="2">
    <source>
        <dbReference type="EMBL" id="KAK9085736.1"/>
    </source>
</evidence>
<feature type="region of interest" description="Disordered" evidence="1">
    <location>
        <begin position="68"/>
        <end position="98"/>
    </location>
</feature>
<feature type="compositionally biased region" description="Basic and acidic residues" evidence="1">
    <location>
        <begin position="48"/>
        <end position="57"/>
    </location>
</feature>
<dbReference type="EMBL" id="JBBNAE010000011">
    <property type="protein sequence ID" value="KAK9085736.1"/>
    <property type="molecule type" value="Genomic_DNA"/>
</dbReference>
<name>A0AAP0E323_9MAGN</name>
<proteinExistence type="predicted"/>
<organism evidence="2 3">
    <name type="scientific">Stephania japonica</name>
    <dbReference type="NCBI Taxonomy" id="461633"/>
    <lineage>
        <taxon>Eukaryota</taxon>
        <taxon>Viridiplantae</taxon>
        <taxon>Streptophyta</taxon>
        <taxon>Embryophyta</taxon>
        <taxon>Tracheophyta</taxon>
        <taxon>Spermatophyta</taxon>
        <taxon>Magnoliopsida</taxon>
        <taxon>Ranunculales</taxon>
        <taxon>Menispermaceae</taxon>
        <taxon>Menispermoideae</taxon>
        <taxon>Cissampelideae</taxon>
        <taxon>Stephania</taxon>
    </lineage>
</organism>
<sequence length="114" mass="12671">MDRPQNAPIRGDSVSISSSELDDAQNNEVRSFVPVEPVFAPSEPDQMDVEKPHDKEERTFGLQQAVLHDPITTNEPSKPPIEPSQSVRDGCSDQVHPKINPKVIPLKNLLLKLI</sequence>
<protein>
    <submittedName>
        <fullName evidence="2">Uncharacterized protein</fullName>
    </submittedName>
</protein>
<dbReference type="Proteomes" id="UP001417504">
    <property type="component" value="Unassembled WGS sequence"/>
</dbReference>
<accession>A0AAP0E323</accession>
<feature type="region of interest" description="Disordered" evidence="1">
    <location>
        <begin position="38"/>
        <end position="57"/>
    </location>
</feature>
<evidence type="ECO:0000256" key="1">
    <source>
        <dbReference type="SAM" id="MobiDB-lite"/>
    </source>
</evidence>
<evidence type="ECO:0000313" key="3">
    <source>
        <dbReference type="Proteomes" id="UP001417504"/>
    </source>
</evidence>
<dbReference type="AlphaFoldDB" id="A0AAP0E323"/>
<gene>
    <name evidence="2" type="ORF">Sjap_026147</name>
</gene>
<keyword evidence="3" id="KW-1185">Reference proteome</keyword>
<comment type="caution">
    <text evidence="2">The sequence shown here is derived from an EMBL/GenBank/DDBJ whole genome shotgun (WGS) entry which is preliminary data.</text>
</comment>
<reference evidence="2 3" key="1">
    <citation type="submission" date="2024-01" db="EMBL/GenBank/DDBJ databases">
        <title>Genome assemblies of Stephania.</title>
        <authorList>
            <person name="Yang L."/>
        </authorList>
    </citation>
    <scope>NUCLEOTIDE SEQUENCE [LARGE SCALE GENOMIC DNA]</scope>
    <source>
        <strain evidence="2">QJT</strain>
        <tissue evidence="2">Leaf</tissue>
    </source>
</reference>
<feature type="region of interest" description="Disordered" evidence="1">
    <location>
        <begin position="1"/>
        <end position="29"/>
    </location>
</feature>